<dbReference type="Pfam" id="PF11368">
    <property type="entry name" value="DUF3169"/>
    <property type="match status" value="1"/>
</dbReference>
<accession>A0A7T1FA46</accession>
<keyword evidence="1" id="KW-0812">Transmembrane</keyword>
<sequence length="244" mass="27982">MKIGRYLLILMIGGIIGGLFGGIIGSSTFKLIITSLQFTDHTTIIVLTIIVVLINAVLLVVLYGTQRKSLNFKNKLAEDIDDDKADYYEKKSNTYYLRVNAIFYALISVSLIHIFVIVLGYRSNYGSEYDVLLAIVPFLVVMIAGTTIGFYYRKFEPRLPKQGEKNYTDKVFNIMDEGERYITLVSMFKVYHWNLIMLMVGTLFLGIYSMATDMNQGMSILILIIIFMYNSFGYLTKVRKFYKN</sequence>
<reference evidence="2 3" key="1">
    <citation type="submission" date="2020-10" db="EMBL/GenBank/DDBJ databases">
        <title>Closed genome sequences of Staphylococcus lloydii sp. nov. and Staphylococcus durrellii sp. nov. Isolated from Captive Fruit Bats (Pteropus livingstonii).</title>
        <authorList>
            <person name="Fountain K."/>
        </authorList>
    </citation>
    <scope>NUCLEOTIDE SEQUENCE [LARGE SCALE GENOMIC DNA]</scope>
    <source>
        <strain evidence="2 3">23_2_7_LY</strain>
    </source>
</reference>
<evidence type="ECO:0000313" key="3">
    <source>
        <dbReference type="Proteomes" id="UP000594455"/>
    </source>
</evidence>
<feature type="transmembrane region" description="Helical" evidence="1">
    <location>
        <begin position="217"/>
        <end position="235"/>
    </location>
</feature>
<dbReference type="RefSeq" id="WP_195719028.1">
    <property type="nucleotide sequence ID" value="NZ_CP064056.1"/>
</dbReference>
<feature type="transmembrane region" description="Helical" evidence="1">
    <location>
        <begin position="131"/>
        <end position="152"/>
    </location>
</feature>
<dbReference type="EMBL" id="CP064056">
    <property type="protein sequence ID" value="QPM75355.1"/>
    <property type="molecule type" value="Genomic_DNA"/>
</dbReference>
<gene>
    <name evidence="2" type="ORF">ISP08_01065</name>
</gene>
<organism evidence="2 3">
    <name type="scientific">Staphylococcus lloydii</name>
    <dbReference type="NCBI Taxonomy" id="2781774"/>
    <lineage>
        <taxon>Bacteria</taxon>
        <taxon>Bacillati</taxon>
        <taxon>Bacillota</taxon>
        <taxon>Bacilli</taxon>
        <taxon>Bacillales</taxon>
        <taxon>Staphylococcaceae</taxon>
        <taxon>Staphylococcus</taxon>
    </lineage>
</organism>
<feature type="transmembrane region" description="Helical" evidence="1">
    <location>
        <begin position="190"/>
        <end position="211"/>
    </location>
</feature>
<keyword evidence="1" id="KW-0472">Membrane</keyword>
<name>A0A7T1FA46_9STAP</name>
<keyword evidence="1" id="KW-1133">Transmembrane helix</keyword>
<evidence type="ECO:0000256" key="1">
    <source>
        <dbReference type="SAM" id="Phobius"/>
    </source>
</evidence>
<dbReference type="InterPro" id="IPR021509">
    <property type="entry name" value="DUF3169"/>
</dbReference>
<feature type="transmembrane region" description="Helical" evidence="1">
    <location>
        <begin position="44"/>
        <end position="65"/>
    </location>
</feature>
<evidence type="ECO:0000313" key="2">
    <source>
        <dbReference type="EMBL" id="QPM75355.1"/>
    </source>
</evidence>
<protein>
    <submittedName>
        <fullName evidence="2">DUF3169 family protein</fullName>
    </submittedName>
</protein>
<dbReference type="Proteomes" id="UP000594455">
    <property type="component" value="Chromosome"/>
</dbReference>
<proteinExistence type="predicted"/>
<dbReference type="AlphaFoldDB" id="A0A7T1FA46"/>
<dbReference type="KEGG" id="sllo:ISP08_01065"/>
<feature type="transmembrane region" description="Helical" evidence="1">
    <location>
        <begin position="101"/>
        <end position="119"/>
    </location>
</feature>
<keyword evidence="3" id="KW-1185">Reference proteome</keyword>
<feature type="transmembrane region" description="Helical" evidence="1">
    <location>
        <begin position="7"/>
        <end position="32"/>
    </location>
</feature>